<dbReference type="RefSeq" id="WP_189044239.1">
    <property type="nucleotide sequence ID" value="NZ_BMJQ01000003.1"/>
</dbReference>
<dbReference type="PANTHER" id="PTHR12526:SF510">
    <property type="entry name" value="D-INOSITOL 3-PHOSPHATE GLYCOSYLTRANSFERASE"/>
    <property type="match status" value="1"/>
</dbReference>
<dbReference type="CDD" id="cd03801">
    <property type="entry name" value="GT4_PimA-like"/>
    <property type="match status" value="1"/>
</dbReference>
<name>A0A8J3E2T0_9PROT</name>
<keyword evidence="2" id="KW-0808">Transferase</keyword>
<dbReference type="Proteomes" id="UP000646365">
    <property type="component" value="Unassembled WGS sequence"/>
</dbReference>
<dbReference type="GO" id="GO:0016757">
    <property type="term" value="F:glycosyltransferase activity"/>
    <property type="evidence" value="ECO:0007669"/>
    <property type="project" value="UniProtKB-KW"/>
</dbReference>
<feature type="domain" description="Glycosyl transferase family 1" evidence="3">
    <location>
        <begin position="235"/>
        <end position="329"/>
    </location>
</feature>
<dbReference type="InterPro" id="IPR001296">
    <property type="entry name" value="Glyco_trans_1"/>
</dbReference>
<dbReference type="PANTHER" id="PTHR12526">
    <property type="entry name" value="GLYCOSYLTRANSFERASE"/>
    <property type="match status" value="1"/>
</dbReference>
<dbReference type="Pfam" id="PF00534">
    <property type="entry name" value="Glycos_transf_1"/>
    <property type="match status" value="1"/>
</dbReference>
<comment type="caution">
    <text evidence="4">The sequence shown here is derived from an EMBL/GenBank/DDBJ whole genome shotgun (WGS) entry which is preliminary data.</text>
</comment>
<keyword evidence="1" id="KW-0328">Glycosyltransferase</keyword>
<evidence type="ECO:0000313" key="5">
    <source>
        <dbReference type="Proteomes" id="UP000646365"/>
    </source>
</evidence>
<protein>
    <recommendedName>
        <fullName evidence="3">Glycosyl transferase family 1 domain-containing protein</fullName>
    </recommendedName>
</protein>
<dbReference type="AlphaFoldDB" id="A0A8J3E2T0"/>
<gene>
    <name evidence="4" type="ORF">GCM10011611_15440</name>
</gene>
<sequence length="358" mass="39422">MTPGPVQARRLKILIVPAGKLGPQWAAFRRGGAEDLRRVLTILAERGIDAKLIDPFDWPWNPFAGGHTLFRALDPLRALRILLFERRVDVVVAYFESSALLVLLLRRLFRFKGRVVIHDVGLTEAWRLRERLLDFVIPRADGLVLLGSNQVAYVEKRWPAHGFLQFLPADVDLDFYEPEAPPQDGAILSIGDDAARDFATLLEASRGIAAPILIKSSGVRVDRAAYPNVTVLSRRLPDVEYRRLLAEATLVVVPLTPAIHASGVTTLVEAMAMGKALIVSDSPGIQDYVVPDETCLLVPCGDTAALRAAIQRLIDEPETRVRLGANARRFAERHLSPAVQAEVLEQVFRHVIAAGPAG</sequence>
<evidence type="ECO:0000313" key="4">
    <source>
        <dbReference type="EMBL" id="GGF10763.1"/>
    </source>
</evidence>
<evidence type="ECO:0000259" key="3">
    <source>
        <dbReference type="Pfam" id="PF00534"/>
    </source>
</evidence>
<evidence type="ECO:0000256" key="1">
    <source>
        <dbReference type="ARBA" id="ARBA00022676"/>
    </source>
</evidence>
<reference evidence="4" key="2">
    <citation type="submission" date="2020-09" db="EMBL/GenBank/DDBJ databases">
        <authorList>
            <person name="Sun Q."/>
            <person name="Zhou Y."/>
        </authorList>
    </citation>
    <scope>NUCLEOTIDE SEQUENCE</scope>
    <source>
        <strain evidence="4">CGMCC 1.15725</strain>
    </source>
</reference>
<dbReference type="Gene3D" id="3.40.50.2000">
    <property type="entry name" value="Glycogen Phosphorylase B"/>
    <property type="match status" value="2"/>
</dbReference>
<dbReference type="SUPFAM" id="SSF53756">
    <property type="entry name" value="UDP-Glycosyltransferase/glycogen phosphorylase"/>
    <property type="match status" value="1"/>
</dbReference>
<evidence type="ECO:0000256" key="2">
    <source>
        <dbReference type="ARBA" id="ARBA00022679"/>
    </source>
</evidence>
<accession>A0A8J3E2T0</accession>
<dbReference type="EMBL" id="BMJQ01000003">
    <property type="protein sequence ID" value="GGF10763.1"/>
    <property type="molecule type" value="Genomic_DNA"/>
</dbReference>
<reference evidence="4" key="1">
    <citation type="journal article" date="2014" name="Int. J. Syst. Evol. Microbiol.">
        <title>Complete genome sequence of Corynebacterium casei LMG S-19264T (=DSM 44701T), isolated from a smear-ripened cheese.</title>
        <authorList>
            <consortium name="US DOE Joint Genome Institute (JGI-PGF)"/>
            <person name="Walter F."/>
            <person name="Albersmeier A."/>
            <person name="Kalinowski J."/>
            <person name="Ruckert C."/>
        </authorList>
    </citation>
    <scope>NUCLEOTIDE SEQUENCE</scope>
    <source>
        <strain evidence="4">CGMCC 1.15725</strain>
    </source>
</reference>
<proteinExistence type="predicted"/>
<organism evidence="4 5">
    <name type="scientific">Aliidongia dinghuensis</name>
    <dbReference type="NCBI Taxonomy" id="1867774"/>
    <lineage>
        <taxon>Bacteria</taxon>
        <taxon>Pseudomonadati</taxon>
        <taxon>Pseudomonadota</taxon>
        <taxon>Alphaproteobacteria</taxon>
        <taxon>Rhodospirillales</taxon>
        <taxon>Dongiaceae</taxon>
        <taxon>Aliidongia</taxon>
    </lineage>
</organism>
<keyword evidence="5" id="KW-1185">Reference proteome</keyword>